<dbReference type="Pfam" id="PF01943">
    <property type="entry name" value="Polysacc_synt"/>
    <property type="match status" value="1"/>
</dbReference>
<accession>M7MWE2</accession>
<protein>
    <submittedName>
        <fullName evidence="7">Stage V sporulation protein B</fullName>
    </submittedName>
</protein>
<feature type="transmembrane region" description="Helical" evidence="6">
    <location>
        <begin position="418"/>
        <end position="439"/>
    </location>
</feature>
<feature type="transmembrane region" description="Helical" evidence="6">
    <location>
        <begin position="478"/>
        <end position="497"/>
    </location>
</feature>
<evidence type="ECO:0000256" key="3">
    <source>
        <dbReference type="ARBA" id="ARBA00022692"/>
    </source>
</evidence>
<dbReference type="PANTHER" id="PTHR30250">
    <property type="entry name" value="PST FAMILY PREDICTED COLANIC ACID TRANSPORTER"/>
    <property type="match status" value="1"/>
</dbReference>
<evidence type="ECO:0000256" key="5">
    <source>
        <dbReference type="ARBA" id="ARBA00023136"/>
    </source>
</evidence>
<organism evidence="7 8">
    <name type="scientific">Paeniglutamicibacter gangotriensis Lz1y</name>
    <dbReference type="NCBI Taxonomy" id="1276920"/>
    <lineage>
        <taxon>Bacteria</taxon>
        <taxon>Bacillati</taxon>
        <taxon>Actinomycetota</taxon>
        <taxon>Actinomycetes</taxon>
        <taxon>Micrococcales</taxon>
        <taxon>Micrococcaceae</taxon>
        <taxon>Paeniglutamicibacter</taxon>
    </lineage>
</organism>
<feature type="transmembrane region" description="Helical" evidence="6">
    <location>
        <begin position="451"/>
        <end position="472"/>
    </location>
</feature>
<sequence>MPKDSDTHSGLGVEASNQALNKIAKSGAANLGAAVLGSGANFLLIVLVTRFWPAADAGLLFAATSFFLIAIALAHFGADQGLVRFIAWNVGRGAGHTNKATVISGMLPALGITVLVASLGYVFAPQMALLFGAGSVAQGTQVVRVLALTLPIAVLYEQFLAICRGYAAMRPTIIVERALRPTVQMILILIAGLSQADVVLLTVAWAVPYLLCLCLAVIALRRTLKGNAEQWEGPGAPNANLRGEFWRFTAPRGLARMAQVMIQRADIVVVTILLGPAAAAIYTAATRFLVLGQVATSALQQVSEPQLAGLLAKQKFASVTLIVRQMTVWSVVLVWPIYFIFAVHAHTLMSWIFGPGYESGGAVLQLLSVAMLVATAIGPMDVLLLMAGKSILSLMNATVALAIDLMLCLILIPTMGIFGAGIAWAAAIIVKNLMCLWQVKKYLVIHVFSRNLAMWLTSLTVLFGVMGVLSGLLPGQPWVGVSFSFLTGVFYLGFLWVKKAVLLPRSAIK</sequence>
<dbReference type="STRING" id="1276920.ADIAG_01380"/>
<dbReference type="InterPro" id="IPR050833">
    <property type="entry name" value="Poly_Biosynth_Transport"/>
</dbReference>
<evidence type="ECO:0000256" key="1">
    <source>
        <dbReference type="ARBA" id="ARBA00004651"/>
    </source>
</evidence>
<feature type="transmembrane region" description="Helical" evidence="6">
    <location>
        <begin position="362"/>
        <end position="384"/>
    </location>
</feature>
<dbReference type="PATRIC" id="fig|1276920.7.peg.1376"/>
<keyword evidence="5 6" id="KW-0472">Membrane</keyword>
<dbReference type="InterPro" id="IPR002797">
    <property type="entry name" value="Polysacc_synth"/>
</dbReference>
<dbReference type="AlphaFoldDB" id="M7MWE2"/>
<keyword evidence="2" id="KW-1003">Cell membrane</keyword>
<evidence type="ECO:0000313" key="8">
    <source>
        <dbReference type="Proteomes" id="UP000012015"/>
    </source>
</evidence>
<evidence type="ECO:0000256" key="4">
    <source>
        <dbReference type="ARBA" id="ARBA00022989"/>
    </source>
</evidence>
<name>M7MWE2_9MICC</name>
<feature type="transmembrane region" description="Helical" evidence="6">
    <location>
        <begin position="202"/>
        <end position="220"/>
    </location>
</feature>
<dbReference type="EMBL" id="AOCK01000003">
    <property type="protein sequence ID" value="EMQ99386.1"/>
    <property type="molecule type" value="Genomic_DNA"/>
</dbReference>
<keyword evidence="4 6" id="KW-1133">Transmembrane helix</keyword>
<gene>
    <name evidence="7" type="ORF">ADIAG_01380</name>
</gene>
<feature type="transmembrane region" description="Helical" evidence="6">
    <location>
        <begin position="321"/>
        <end position="342"/>
    </location>
</feature>
<comment type="subcellular location">
    <subcellularLocation>
        <location evidence="1">Cell membrane</location>
        <topology evidence="1">Multi-pass membrane protein</topology>
    </subcellularLocation>
</comment>
<keyword evidence="3 6" id="KW-0812">Transmembrane</keyword>
<comment type="caution">
    <text evidence="7">The sequence shown here is derived from an EMBL/GenBank/DDBJ whole genome shotgun (WGS) entry which is preliminary data.</text>
</comment>
<reference evidence="7 8" key="1">
    <citation type="journal article" date="2013" name="Genome Announc.">
        <title>Draft Genome Sequence of Arthrobacter gangotriensis Strain Lz1yT, Isolated from a Penguin Rookery Soil Sample Collected in Antarctica, near the Indian Station Dakshin Gangotri.</title>
        <authorList>
            <person name="Shivaji S."/>
            <person name="Ara S."/>
            <person name="Bandi S."/>
            <person name="Singh A."/>
            <person name="Kumar Pinnaka A."/>
        </authorList>
    </citation>
    <scope>NUCLEOTIDE SEQUENCE [LARGE SCALE GENOMIC DNA]</scope>
    <source>
        <strain evidence="7 8">Lz1y</strain>
    </source>
</reference>
<evidence type="ECO:0000256" key="2">
    <source>
        <dbReference type="ARBA" id="ARBA00022475"/>
    </source>
</evidence>
<dbReference type="GO" id="GO:0005886">
    <property type="term" value="C:plasma membrane"/>
    <property type="evidence" value="ECO:0007669"/>
    <property type="project" value="UniProtKB-SubCell"/>
</dbReference>
<evidence type="ECO:0000313" key="7">
    <source>
        <dbReference type="EMBL" id="EMQ99386.1"/>
    </source>
</evidence>
<dbReference type="eggNOG" id="COG2244">
    <property type="taxonomic scope" value="Bacteria"/>
</dbReference>
<feature type="transmembrane region" description="Helical" evidence="6">
    <location>
        <begin position="99"/>
        <end position="123"/>
    </location>
</feature>
<keyword evidence="8" id="KW-1185">Reference proteome</keyword>
<feature type="transmembrane region" description="Helical" evidence="6">
    <location>
        <begin position="31"/>
        <end position="52"/>
    </location>
</feature>
<dbReference type="PANTHER" id="PTHR30250:SF11">
    <property type="entry name" value="O-ANTIGEN TRANSPORTER-RELATED"/>
    <property type="match status" value="1"/>
</dbReference>
<proteinExistence type="predicted"/>
<dbReference type="Proteomes" id="UP000012015">
    <property type="component" value="Unassembled WGS sequence"/>
</dbReference>
<evidence type="ECO:0000256" key="6">
    <source>
        <dbReference type="SAM" id="Phobius"/>
    </source>
</evidence>
<feature type="transmembrane region" description="Helical" evidence="6">
    <location>
        <begin position="58"/>
        <end position="78"/>
    </location>
</feature>